<gene>
    <name evidence="1" type="ORF">M9H77_08607</name>
</gene>
<dbReference type="EMBL" id="CM044702">
    <property type="protein sequence ID" value="KAI5677657.1"/>
    <property type="molecule type" value="Genomic_DNA"/>
</dbReference>
<evidence type="ECO:0000313" key="1">
    <source>
        <dbReference type="EMBL" id="KAI5677657.1"/>
    </source>
</evidence>
<evidence type="ECO:0000313" key="2">
    <source>
        <dbReference type="Proteomes" id="UP001060085"/>
    </source>
</evidence>
<comment type="caution">
    <text evidence="1">The sequence shown here is derived from an EMBL/GenBank/DDBJ whole genome shotgun (WGS) entry which is preliminary data.</text>
</comment>
<reference evidence="2" key="1">
    <citation type="journal article" date="2023" name="Nat. Plants">
        <title>Single-cell RNA sequencing provides a high-resolution roadmap for understanding the multicellular compartmentation of specialized metabolism.</title>
        <authorList>
            <person name="Sun S."/>
            <person name="Shen X."/>
            <person name="Li Y."/>
            <person name="Li Y."/>
            <person name="Wang S."/>
            <person name="Li R."/>
            <person name="Zhang H."/>
            <person name="Shen G."/>
            <person name="Guo B."/>
            <person name="Wei J."/>
            <person name="Xu J."/>
            <person name="St-Pierre B."/>
            <person name="Chen S."/>
            <person name="Sun C."/>
        </authorList>
    </citation>
    <scope>NUCLEOTIDE SEQUENCE [LARGE SCALE GENOMIC DNA]</scope>
</reference>
<accession>A0ACC0BYG8</accession>
<protein>
    <submittedName>
        <fullName evidence="1">Uncharacterized protein</fullName>
    </submittedName>
</protein>
<dbReference type="Proteomes" id="UP001060085">
    <property type="component" value="Linkage Group LG02"/>
</dbReference>
<organism evidence="1 2">
    <name type="scientific">Catharanthus roseus</name>
    <name type="common">Madagascar periwinkle</name>
    <name type="synonym">Vinca rosea</name>
    <dbReference type="NCBI Taxonomy" id="4058"/>
    <lineage>
        <taxon>Eukaryota</taxon>
        <taxon>Viridiplantae</taxon>
        <taxon>Streptophyta</taxon>
        <taxon>Embryophyta</taxon>
        <taxon>Tracheophyta</taxon>
        <taxon>Spermatophyta</taxon>
        <taxon>Magnoliopsida</taxon>
        <taxon>eudicotyledons</taxon>
        <taxon>Gunneridae</taxon>
        <taxon>Pentapetalae</taxon>
        <taxon>asterids</taxon>
        <taxon>lamiids</taxon>
        <taxon>Gentianales</taxon>
        <taxon>Apocynaceae</taxon>
        <taxon>Rauvolfioideae</taxon>
        <taxon>Vinceae</taxon>
        <taxon>Catharanthinae</taxon>
        <taxon>Catharanthus</taxon>
    </lineage>
</organism>
<proteinExistence type="predicted"/>
<keyword evidence="2" id="KW-1185">Reference proteome</keyword>
<sequence>MANEYHKASYFKLYACNILNLNNNEELVMFSSKQSIRKNGLPSCIIDRAINGADLTRTRTGLYPFIVGSTDKVRILKRGHQNKSWHPVSQYQPELQSILYERSIFQLHTSIHQQAISRLHKTLQSQPQTEKITGAHPLSHSYDSPHKKIRNDRIRTTQKHCFQRWCDRGPRKSPEESNRCGKPW</sequence>
<name>A0ACC0BYG8_CATRO</name>